<sequence>MADVAGPDTDKFPAMAGAQQREPVRSAVSKQRGKKARQETARQAVRTPPQPQSFRDENGEYGAR</sequence>
<evidence type="ECO:0000313" key="3">
    <source>
        <dbReference type="Proteomes" id="UP000193104"/>
    </source>
</evidence>
<protein>
    <submittedName>
        <fullName evidence="2">Uncharacterized protein</fullName>
    </submittedName>
</protein>
<accession>A0A1X1D351</accession>
<feature type="region of interest" description="Disordered" evidence="1">
    <location>
        <begin position="1"/>
        <end position="64"/>
    </location>
</feature>
<dbReference type="Proteomes" id="UP000193104">
    <property type="component" value="Unassembled WGS sequence"/>
</dbReference>
<comment type="caution">
    <text evidence="2">The sequence shown here is derived from an EMBL/GenBank/DDBJ whole genome shotgun (WGS) entry which is preliminary data.</text>
</comment>
<evidence type="ECO:0000256" key="1">
    <source>
        <dbReference type="SAM" id="MobiDB-lite"/>
    </source>
</evidence>
<gene>
    <name evidence="2" type="ORF">HA48_17115</name>
</gene>
<dbReference type="AlphaFoldDB" id="A0A1X1D351"/>
<feature type="compositionally biased region" description="Basic and acidic residues" evidence="1">
    <location>
        <begin position="54"/>
        <end position="64"/>
    </location>
</feature>
<keyword evidence="3" id="KW-1185">Reference proteome</keyword>
<evidence type="ECO:0000313" key="2">
    <source>
        <dbReference type="EMBL" id="ORM70951.1"/>
    </source>
</evidence>
<reference evidence="2 3" key="1">
    <citation type="journal article" date="2017" name="Antonie Van Leeuwenhoek">
        <title>Phylogenomic resolution of the bacterial genus Pantoea and its relationship with Erwinia and Tatumella.</title>
        <authorList>
            <person name="Palmer M."/>
            <person name="Steenkamp E.T."/>
            <person name="Coetzee M.P."/>
            <person name="Chan W.Y."/>
            <person name="van Zyl E."/>
            <person name="De Maayer P."/>
            <person name="Coutinho T.A."/>
            <person name="Blom J."/>
            <person name="Smits T.H."/>
            <person name="Duffy B."/>
            <person name="Venter S.N."/>
        </authorList>
    </citation>
    <scope>NUCLEOTIDE SEQUENCE [LARGE SCALE GENOMIC DNA]</scope>
    <source>
        <strain evidence="2 3">LMG 26277</strain>
    </source>
</reference>
<dbReference type="STRING" id="1076551.HA48_17115"/>
<name>A0A1X1D351_9GAMM</name>
<proteinExistence type="predicted"/>
<organism evidence="2 3">
    <name type="scientific">Pantoea wallisii</name>
    <dbReference type="NCBI Taxonomy" id="1076551"/>
    <lineage>
        <taxon>Bacteria</taxon>
        <taxon>Pseudomonadati</taxon>
        <taxon>Pseudomonadota</taxon>
        <taxon>Gammaproteobacteria</taxon>
        <taxon>Enterobacterales</taxon>
        <taxon>Erwiniaceae</taxon>
        <taxon>Pantoea</taxon>
    </lineage>
</organism>
<dbReference type="EMBL" id="MLFS01000056">
    <property type="protein sequence ID" value="ORM70951.1"/>
    <property type="molecule type" value="Genomic_DNA"/>
</dbReference>